<dbReference type="InterPro" id="IPR003736">
    <property type="entry name" value="PAAI_dom"/>
</dbReference>
<dbReference type="OrthoDB" id="3572167at2"/>
<dbReference type="Gene3D" id="3.10.129.10">
    <property type="entry name" value="Hotdog Thioesterase"/>
    <property type="match status" value="2"/>
</dbReference>
<dbReference type="EMBL" id="CP015079">
    <property type="protein sequence ID" value="ANH37076.1"/>
    <property type="molecule type" value="Genomic_DNA"/>
</dbReference>
<evidence type="ECO:0000313" key="5">
    <source>
        <dbReference type="Proteomes" id="UP000077868"/>
    </source>
</evidence>
<dbReference type="RefSeq" id="WP_068106298.1">
    <property type="nucleotide sequence ID" value="NZ_CP015079.1"/>
</dbReference>
<comment type="similarity">
    <text evidence="1">Belongs to the thioesterase PaaI family.</text>
</comment>
<dbReference type="Pfam" id="PF03061">
    <property type="entry name" value="4HBT"/>
    <property type="match status" value="1"/>
</dbReference>
<dbReference type="SUPFAM" id="SSF54637">
    <property type="entry name" value="Thioesterase/thiol ester dehydrase-isomerase"/>
    <property type="match status" value="2"/>
</dbReference>
<keyword evidence="5" id="KW-1185">Reference proteome</keyword>
<dbReference type="PATRIC" id="fig|1300347.3.peg.626"/>
<sequence>MSGDRAAYDWETGPAELAFAVTRRHVPDGATGRMPIGPWVCGPDAAPAAGALGLLVDSVLSLWAFAAQDRGMVSTEIAFDVLGALPAAGSVARAVTDRLDLGPDSGFVTGSVLDDHGRPVLACRQRVRLIPAGSPAEGGTTPAPVPPLPEAPSLAALLGLQEGPAHLVHPAAPHLCNAMGNLHGGVILAAAEAAAHHAVDRDGGPALPTASVHVTYLRAVPGGAEVELRPSVQHRGRSLAVVDVVAHAQGRACALVRVVLQAT</sequence>
<dbReference type="InterPro" id="IPR029069">
    <property type="entry name" value="HotDog_dom_sf"/>
</dbReference>
<dbReference type="NCBIfam" id="TIGR00369">
    <property type="entry name" value="unchar_dom_1"/>
    <property type="match status" value="1"/>
</dbReference>
<evidence type="ECO:0000313" key="4">
    <source>
        <dbReference type="EMBL" id="ANH37076.1"/>
    </source>
</evidence>
<dbReference type="GO" id="GO:0047617">
    <property type="term" value="F:fatty acyl-CoA hydrolase activity"/>
    <property type="evidence" value="ECO:0007669"/>
    <property type="project" value="InterPro"/>
</dbReference>
<dbReference type="CDD" id="cd03443">
    <property type="entry name" value="PaaI_thioesterase"/>
    <property type="match status" value="1"/>
</dbReference>
<keyword evidence="2" id="KW-0378">Hydrolase</keyword>
<name>A0A1A9GG89_9ACTN</name>
<evidence type="ECO:0000256" key="2">
    <source>
        <dbReference type="ARBA" id="ARBA00022801"/>
    </source>
</evidence>
<reference evidence="4 5" key="1">
    <citation type="submission" date="2016-03" db="EMBL/GenBank/DDBJ databases">
        <title>Complete genome sequence of a soil Actinobacterium, Nocardioides dokdonensis FR1436.</title>
        <authorList>
            <person name="Kwon S.-K."/>
            <person name="Kim K."/>
            <person name="Kim J.F."/>
        </authorList>
    </citation>
    <scope>NUCLEOTIDE SEQUENCE [LARGE SCALE GENOMIC DNA]</scope>
    <source>
        <strain evidence="4 5">FR1436</strain>
    </source>
</reference>
<feature type="domain" description="Thioesterase" evidence="3">
    <location>
        <begin position="179"/>
        <end position="251"/>
    </location>
</feature>
<proteinExistence type="inferred from homology"/>
<dbReference type="Proteomes" id="UP000077868">
    <property type="component" value="Chromosome"/>
</dbReference>
<dbReference type="PANTHER" id="PTHR21660">
    <property type="entry name" value="THIOESTERASE SUPERFAMILY MEMBER-RELATED"/>
    <property type="match status" value="1"/>
</dbReference>
<dbReference type="KEGG" id="ndk:I601_0624"/>
<dbReference type="InterPro" id="IPR039298">
    <property type="entry name" value="ACOT13"/>
</dbReference>
<organism evidence="4 5">
    <name type="scientific">Nocardioides dokdonensis FR1436</name>
    <dbReference type="NCBI Taxonomy" id="1300347"/>
    <lineage>
        <taxon>Bacteria</taxon>
        <taxon>Bacillati</taxon>
        <taxon>Actinomycetota</taxon>
        <taxon>Actinomycetes</taxon>
        <taxon>Propionibacteriales</taxon>
        <taxon>Nocardioidaceae</taxon>
        <taxon>Nocardioides</taxon>
    </lineage>
</organism>
<protein>
    <submittedName>
        <fullName evidence="4">Thioesterase superfamily protein</fullName>
    </submittedName>
</protein>
<accession>A0A1A9GG89</accession>
<dbReference type="InterPro" id="IPR006683">
    <property type="entry name" value="Thioestr_dom"/>
</dbReference>
<dbReference type="PANTHER" id="PTHR21660:SF1">
    <property type="entry name" value="ACYL-COENZYME A THIOESTERASE 13"/>
    <property type="match status" value="1"/>
</dbReference>
<dbReference type="STRING" id="1300347.I601_0624"/>
<gene>
    <name evidence="4" type="ORF">I601_0624</name>
</gene>
<evidence type="ECO:0000259" key="3">
    <source>
        <dbReference type="Pfam" id="PF03061"/>
    </source>
</evidence>
<dbReference type="AlphaFoldDB" id="A0A1A9GG89"/>
<evidence type="ECO:0000256" key="1">
    <source>
        <dbReference type="ARBA" id="ARBA00008324"/>
    </source>
</evidence>